<dbReference type="Gene3D" id="2.160.20.120">
    <property type="match status" value="1"/>
</dbReference>
<proteinExistence type="predicted"/>
<dbReference type="Proteomes" id="UP000199440">
    <property type="component" value="Unassembled WGS sequence"/>
</dbReference>
<protein>
    <submittedName>
        <fullName evidence="4">Putative auto-transporter adhesin, head GIN domain</fullName>
    </submittedName>
</protein>
<dbReference type="STRING" id="192904.SAMN04488514_1155"/>
<evidence type="ECO:0000259" key="3">
    <source>
        <dbReference type="Pfam" id="PF10988"/>
    </source>
</evidence>
<dbReference type="AlphaFoldDB" id="A0A1G9W8E2"/>
<dbReference type="InterPro" id="IPR021255">
    <property type="entry name" value="DUF2807"/>
</dbReference>
<feature type="compositionally biased region" description="Basic and acidic residues" evidence="1">
    <location>
        <begin position="219"/>
        <end position="230"/>
    </location>
</feature>
<dbReference type="RefSeq" id="WP_089894288.1">
    <property type="nucleotide sequence ID" value="NZ_FNGV01000015.1"/>
</dbReference>
<dbReference type="PROSITE" id="PS51257">
    <property type="entry name" value="PROKAR_LIPOPROTEIN"/>
    <property type="match status" value="1"/>
</dbReference>
<gene>
    <name evidence="4" type="ORF">SAMN04488514_1155</name>
</gene>
<sequence length="241" mass="25462">MKKFTVVALVTLSILSCTAQWGKKVAGNGNIVTIERNTKDYEDIGVSGWFDVELVDGREGELTLTGEDNLLKHIITEVKNGKLSIRVEKGYNLKPSSWKDGIRITIPVESINSLALSGSGDIVGKKKLKSDDLQVAISGSGDVTLEVEVSRFSAAMSGSGDMRLSGEASDFEVSVSGSGDIDAFELNAENVDASVSGSADINVTAHKMLKARVSGSGDIEYRGNPEKVDTKTSGSGDISKG</sequence>
<accession>A0A1G9W8E2</accession>
<dbReference type="Pfam" id="PF10988">
    <property type="entry name" value="DUF2807"/>
    <property type="match status" value="1"/>
</dbReference>
<reference evidence="4 5" key="1">
    <citation type="submission" date="2016-10" db="EMBL/GenBank/DDBJ databases">
        <authorList>
            <person name="de Groot N.N."/>
        </authorList>
    </citation>
    <scope>NUCLEOTIDE SEQUENCE [LARGE SCALE GENOMIC DNA]</scope>
    <source>
        <strain evidence="4 5">DSM 19886</strain>
    </source>
</reference>
<keyword evidence="2" id="KW-0732">Signal</keyword>
<dbReference type="PANTHER" id="PTHR39200:SF1">
    <property type="entry name" value="AUTO-TRANSPORTER ADHESIN HEAD GIN DOMAIN-CONTAINING PROTEIN-RELATED"/>
    <property type="match status" value="1"/>
</dbReference>
<dbReference type="OrthoDB" id="5585143at2"/>
<feature type="chain" id="PRO_5011467102" evidence="2">
    <location>
        <begin position="20"/>
        <end position="241"/>
    </location>
</feature>
<feature type="signal peptide" evidence="2">
    <location>
        <begin position="1"/>
        <end position="19"/>
    </location>
</feature>
<evidence type="ECO:0000313" key="4">
    <source>
        <dbReference type="EMBL" id="SDM80772.1"/>
    </source>
</evidence>
<dbReference type="EMBL" id="FNGV01000015">
    <property type="protein sequence ID" value="SDM80772.1"/>
    <property type="molecule type" value="Genomic_DNA"/>
</dbReference>
<keyword evidence="5" id="KW-1185">Reference proteome</keyword>
<feature type="domain" description="Putative auto-transporter adhesin head GIN" evidence="3">
    <location>
        <begin position="40"/>
        <end position="225"/>
    </location>
</feature>
<name>A0A1G9W8E2_9FLAO</name>
<evidence type="ECO:0000256" key="1">
    <source>
        <dbReference type="SAM" id="MobiDB-lite"/>
    </source>
</evidence>
<feature type="region of interest" description="Disordered" evidence="1">
    <location>
        <begin position="215"/>
        <end position="241"/>
    </location>
</feature>
<dbReference type="PANTHER" id="PTHR39200">
    <property type="entry name" value="HYPOTHETICAL EXPORTED PROTEIN"/>
    <property type="match status" value="1"/>
</dbReference>
<evidence type="ECO:0000313" key="5">
    <source>
        <dbReference type="Proteomes" id="UP000199440"/>
    </source>
</evidence>
<feature type="compositionally biased region" description="Polar residues" evidence="1">
    <location>
        <begin position="231"/>
        <end position="241"/>
    </location>
</feature>
<organism evidence="4 5">
    <name type="scientific">Kriegella aquimaris</name>
    <dbReference type="NCBI Taxonomy" id="192904"/>
    <lineage>
        <taxon>Bacteria</taxon>
        <taxon>Pseudomonadati</taxon>
        <taxon>Bacteroidota</taxon>
        <taxon>Flavobacteriia</taxon>
        <taxon>Flavobacteriales</taxon>
        <taxon>Flavobacteriaceae</taxon>
        <taxon>Kriegella</taxon>
    </lineage>
</organism>
<evidence type="ECO:0000256" key="2">
    <source>
        <dbReference type="SAM" id="SignalP"/>
    </source>
</evidence>